<feature type="region of interest" description="Disordered" evidence="1">
    <location>
        <begin position="1"/>
        <end position="21"/>
    </location>
</feature>
<proteinExistence type="predicted"/>
<dbReference type="STRING" id="200361.A0A452ZRV0"/>
<protein>
    <submittedName>
        <fullName evidence="2">Uncharacterized protein</fullName>
    </submittedName>
</protein>
<feature type="region of interest" description="Disordered" evidence="1">
    <location>
        <begin position="40"/>
        <end position="92"/>
    </location>
</feature>
<keyword evidence="3" id="KW-1185">Reference proteome</keyword>
<reference evidence="2" key="4">
    <citation type="submission" date="2019-03" db="UniProtKB">
        <authorList>
            <consortium name="EnsemblPlants"/>
        </authorList>
    </citation>
    <scope>IDENTIFICATION</scope>
</reference>
<accession>A0A452ZRV0</accession>
<feature type="compositionally biased region" description="Basic and acidic residues" evidence="1">
    <location>
        <begin position="7"/>
        <end position="17"/>
    </location>
</feature>
<evidence type="ECO:0000313" key="2">
    <source>
        <dbReference type="EnsemblPlants" id="AET1Gv20895000.23"/>
    </source>
</evidence>
<dbReference type="EnsemblPlants" id="AET1Gv20895000.23">
    <property type="protein sequence ID" value="AET1Gv20895000.23"/>
    <property type="gene ID" value="AET1Gv20895000"/>
</dbReference>
<feature type="compositionally biased region" description="Basic and acidic residues" evidence="1">
    <location>
        <begin position="64"/>
        <end position="73"/>
    </location>
</feature>
<name>A0A452ZRV0_AEGTS</name>
<reference evidence="3" key="1">
    <citation type="journal article" date="2014" name="Science">
        <title>Ancient hybridizations among the ancestral genomes of bread wheat.</title>
        <authorList>
            <consortium name="International Wheat Genome Sequencing Consortium,"/>
            <person name="Marcussen T."/>
            <person name="Sandve S.R."/>
            <person name="Heier L."/>
            <person name="Spannagl M."/>
            <person name="Pfeifer M."/>
            <person name="Jakobsen K.S."/>
            <person name="Wulff B.B."/>
            <person name="Steuernagel B."/>
            <person name="Mayer K.F."/>
            <person name="Olsen O.A."/>
        </authorList>
    </citation>
    <scope>NUCLEOTIDE SEQUENCE [LARGE SCALE GENOMIC DNA]</scope>
    <source>
        <strain evidence="3">cv. AL8/78</strain>
    </source>
</reference>
<evidence type="ECO:0000313" key="3">
    <source>
        <dbReference type="Proteomes" id="UP000015105"/>
    </source>
</evidence>
<organism evidence="2 3">
    <name type="scientific">Aegilops tauschii subsp. strangulata</name>
    <name type="common">Goatgrass</name>
    <dbReference type="NCBI Taxonomy" id="200361"/>
    <lineage>
        <taxon>Eukaryota</taxon>
        <taxon>Viridiplantae</taxon>
        <taxon>Streptophyta</taxon>
        <taxon>Embryophyta</taxon>
        <taxon>Tracheophyta</taxon>
        <taxon>Spermatophyta</taxon>
        <taxon>Magnoliopsida</taxon>
        <taxon>Liliopsida</taxon>
        <taxon>Poales</taxon>
        <taxon>Poaceae</taxon>
        <taxon>BOP clade</taxon>
        <taxon>Pooideae</taxon>
        <taxon>Triticodae</taxon>
        <taxon>Triticeae</taxon>
        <taxon>Triticinae</taxon>
        <taxon>Aegilops</taxon>
    </lineage>
</organism>
<dbReference type="AlphaFoldDB" id="A0A452ZRV0"/>
<reference evidence="2" key="5">
    <citation type="journal article" date="2021" name="G3 (Bethesda)">
        <title>Aegilops tauschii genome assembly Aet v5.0 features greater sequence contiguity and improved annotation.</title>
        <authorList>
            <person name="Wang L."/>
            <person name="Zhu T."/>
            <person name="Rodriguez J.C."/>
            <person name="Deal K.R."/>
            <person name="Dubcovsky J."/>
            <person name="McGuire P.E."/>
            <person name="Lux T."/>
            <person name="Spannagl M."/>
            <person name="Mayer K.F.X."/>
            <person name="Baldrich P."/>
            <person name="Meyers B.C."/>
            <person name="Huo N."/>
            <person name="Gu Y.Q."/>
            <person name="Zhou H."/>
            <person name="Devos K.M."/>
            <person name="Bennetzen J.L."/>
            <person name="Unver T."/>
            <person name="Budak H."/>
            <person name="Gulick P.J."/>
            <person name="Galiba G."/>
            <person name="Kalapos B."/>
            <person name="Nelson D.R."/>
            <person name="Li P."/>
            <person name="You F.M."/>
            <person name="Luo M.C."/>
            <person name="Dvorak J."/>
        </authorList>
    </citation>
    <scope>NUCLEOTIDE SEQUENCE [LARGE SCALE GENOMIC DNA]</scope>
    <source>
        <strain evidence="2">cv. AL8/78</strain>
    </source>
</reference>
<reference evidence="3" key="2">
    <citation type="journal article" date="2017" name="Nat. Plants">
        <title>The Aegilops tauschii genome reveals multiple impacts of transposons.</title>
        <authorList>
            <person name="Zhao G."/>
            <person name="Zou C."/>
            <person name="Li K."/>
            <person name="Wang K."/>
            <person name="Li T."/>
            <person name="Gao L."/>
            <person name="Zhang X."/>
            <person name="Wang H."/>
            <person name="Yang Z."/>
            <person name="Liu X."/>
            <person name="Jiang W."/>
            <person name="Mao L."/>
            <person name="Kong X."/>
            <person name="Jiao Y."/>
            <person name="Jia J."/>
        </authorList>
    </citation>
    <scope>NUCLEOTIDE SEQUENCE [LARGE SCALE GENOMIC DNA]</scope>
    <source>
        <strain evidence="3">cv. AL8/78</strain>
    </source>
</reference>
<reference evidence="2" key="3">
    <citation type="journal article" date="2017" name="Nature">
        <title>Genome sequence of the progenitor of the wheat D genome Aegilops tauschii.</title>
        <authorList>
            <person name="Luo M.C."/>
            <person name="Gu Y.Q."/>
            <person name="Puiu D."/>
            <person name="Wang H."/>
            <person name="Twardziok S.O."/>
            <person name="Deal K.R."/>
            <person name="Huo N."/>
            <person name="Zhu T."/>
            <person name="Wang L."/>
            <person name="Wang Y."/>
            <person name="McGuire P.E."/>
            <person name="Liu S."/>
            <person name="Long H."/>
            <person name="Ramasamy R.K."/>
            <person name="Rodriguez J.C."/>
            <person name="Van S.L."/>
            <person name="Yuan L."/>
            <person name="Wang Z."/>
            <person name="Xia Z."/>
            <person name="Xiao L."/>
            <person name="Anderson O.D."/>
            <person name="Ouyang S."/>
            <person name="Liang Y."/>
            <person name="Zimin A.V."/>
            <person name="Pertea G."/>
            <person name="Qi P."/>
            <person name="Bennetzen J.L."/>
            <person name="Dai X."/>
            <person name="Dawson M.W."/>
            <person name="Muller H.G."/>
            <person name="Kugler K."/>
            <person name="Rivarola-Duarte L."/>
            <person name="Spannagl M."/>
            <person name="Mayer K.F.X."/>
            <person name="Lu F.H."/>
            <person name="Bevan M.W."/>
            <person name="Leroy P."/>
            <person name="Li P."/>
            <person name="You F.M."/>
            <person name="Sun Q."/>
            <person name="Liu Z."/>
            <person name="Lyons E."/>
            <person name="Wicker T."/>
            <person name="Salzberg S.L."/>
            <person name="Devos K.M."/>
            <person name="Dvorak J."/>
        </authorList>
    </citation>
    <scope>NUCLEOTIDE SEQUENCE [LARGE SCALE GENOMIC DNA]</scope>
    <source>
        <strain evidence="2">cv. AL8/78</strain>
    </source>
</reference>
<dbReference type="Proteomes" id="UP000015105">
    <property type="component" value="Chromosome 1D"/>
</dbReference>
<dbReference type="Gramene" id="AET1Gv20895000.23">
    <property type="protein sequence ID" value="AET1Gv20895000.23"/>
    <property type="gene ID" value="AET1Gv20895000"/>
</dbReference>
<evidence type="ECO:0000256" key="1">
    <source>
        <dbReference type="SAM" id="MobiDB-lite"/>
    </source>
</evidence>
<sequence>CTGTHRQPLEPRGEQQRLDAAAGGAAVAYVLVVEATRNGGAAVADGSGPDRRITRADTVTGRAEPSRRGDRAQSGEPVGGGARSGRARRARVGGEVTALTRMPSQILVMPSGEELVEDSRFSTDPRRSEVLEEKLLLGMPWKSASDSICPSENQWVEALFYARLLLSSNMQTTRPLTMQRPEKGSLRLQIINQTSDIIHTIFWRPLKLTWTSGYSTKEAAPFVEWGIQGQIQILSPARHPHVQSRHYVWC</sequence>